<evidence type="ECO:0000313" key="8">
    <source>
        <dbReference type="Proteomes" id="UP001642484"/>
    </source>
</evidence>
<sequence>MRRRVHQSLPGQQEVFERRGIKCEVDAHGDLEFEEEEYQEYIKKDLAVKKAVDRLNAQAAVTYADTATYVGVPLNVYLDYIQAEVDTERSFLELPWTICLVASFTILVLGILQRDVFFGVQNAIENSVVGSARFGWSGEFGHKDVYEVDSISQFWSWMRLGLLPLVVQPTWIYSEGVPPAMESDFGNFQVTGRPERWLFQGYRSPSPVQNDFLIYSKLVGGIRMRQVVGEVEACTGPSSMDPDILDNWLGKPCAPSSFAVLVPQAPDAEDFLNFAKTEFLFPDLDNFTSLQQALLDMEDGCNAHVGNLQNCRCEWCKGQVPRQPWLDELAKRVEVSMVFYNAQHGIYTYVSVNFFLNRGGNIYKLLHLMSSPAQPLNMPTAQLVPIIFCGALWGGGLLYMLIGEFRDIIRTVRSSQLGCCRAIALEYIGFWNMVDWAAIFSGTLAAFFTFRTLLYVEVANGLLAQMIAASLSPQDRAAYISIADPFFFAVEQMSAANSVGLVSLALYPFVGMLRLFKSFEAQPRLAIVTATLKTAAPDFGHFMLVIACVFACLLVSGILFLGQDMEGFTTPEHAFRSSLLAVLGHWDWEVLNQIGHFKAAFWLWVFSIVLSLIALNMLLAIILDAYSYEKEKASEDKSLLQQTSEVWRRRSQRRRGERVNLSQIYEAFKKKYKNNLSSMMSDQSLINPDSLMSTVPQMPREQAVRTLSKALERQEKLEVGFQNEDMIQRDVQKNLEDFQYTMKDICRDVEEVAAQLDYFERLQASGDASYDFYFGKEQASEERTSKAWIQRMVTELSGDLTTTFHNGLQRYRDWQGRVETEQNDLHESITDMQSLVQQHAGQVREMMHAVDCLLEPGHTAGLSHLEGQG</sequence>
<feature type="domain" description="Polycystin cation channel PKD1/PKD2" evidence="6">
    <location>
        <begin position="487"/>
        <end position="627"/>
    </location>
</feature>
<feature type="transmembrane region" description="Helical" evidence="5">
    <location>
        <begin position="383"/>
        <end position="402"/>
    </location>
</feature>
<reference evidence="7 8" key="1">
    <citation type="submission" date="2024-02" db="EMBL/GenBank/DDBJ databases">
        <authorList>
            <person name="Chen Y."/>
            <person name="Shah S."/>
            <person name="Dougan E. K."/>
            <person name="Thang M."/>
            <person name="Chan C."/>
        </authorList>
    </citation>
    <scope>NUCLEOTIDE SEQUENCE [LARGE SCALE GENOMIC DNA]</scope>
</reference>
<dbReference type="PANTHER" id="PTHR10877">
    <property type="entry name" value="POLYCYSTIN FAMILY MEMBER"/>
    <property type="match status" value="1"/>
</dbReference>
<keyword evidence="8" id="KW-1185">Reference proteome</keyword>
<evidence type="ECO:0000256" key="5">
    <source>
        <dbReference type="SAM" id="Phobius"/>
    </source>
</evidence>
<organism evidence="7 8">
    <name type="scientific">Durusdinium trenchii</name>
    <dbReference type="NCBI Taxonomy" id="1381693"/>
    <lineage>
        <taxon>Eukaryota</taxon>
        <taxon>Sar</taxon>
        <taxon>Alveolata</taxon>
        <taxon>Dinophyceae</taxon>
        <taxon>Suessiales</taxon>
        <taxon>Symbiodiniaceae</taxon>
        <taxon>Durusdinium</taxon>
    </lineage>
</organism>
<dbReference type="Proteomes" id="UP001642484">
    <property type="component" value="Unassembled WGS sequence"/>
</dbReference>
<feature type="transmembrane region" description="Helical" evidence="5">
    <location>
        <begin position="423"/>
        <end position="448"/>
    </location>
</feature>
<keyword evidence="2 5" id="KW-0812">Transmembrane</keyword>
<dbReference type="InterPro" id="IPR013122">
    <property type="entry name" value="PKD1_2_channel"/>
</dbReference>
<protein>
    <recommendedName>
        <fullName evidence="6">Polycystin cation channel PKD1/PKD2 domain-containing protein</fullName>
    </recommendedName>
</protein>
<evidence type="ECO:0000256" key="1">
    <source>
        <dbReference type="ARBA" id="ARBA00004141"/>
    </source>
</evidence>
<feature type="transmembrane region" description="Helical" evidence="5">
    <location>
        <begin position="601"/>
        <end position="623"/>
    </location>
</feature>
<dbReference type="EMBL" id="CAXAMN010000448">
    <property type="protein sequence ID" value="CAK8988754.1"/>
    <property type="molecule type" value="Genomic_DNA"/>
</dbReference>
<proteinExistence type="predicted"/>
<evidence type="ECO:0000256" key="3">
    <source>
        <dbReference type="ARBA" id="ARBA00022989"/>
    </source>
</evidence>
<dbReference type="InterPro" id="IPR051223">
    <property type="entry name" value="Polycystin"/>
</dbReference>
<evidence type="ECO:0000256" key="2">
    <source>
        <dbReference type="ARBA" id="ARBA00022692"/>
    </source>
</evidence>
<evidence type="ECO:0000313" key="7">
    <source>
        <dbReference type="EMBL" id="CAK8988754.1"/>
    </source>
</evidence>
<evidence type="ECO:0000256" key="4">
    <source>
        <dbReference type="ARBA" id="ARBA00023136"/>
    </source>
</evidence>
<dbReference type="Pfam" id="PF08016">
    <property type="entry name" value="PKD_channel"/>
    <property type="match status" value="1"/>
</dbReference>
<gene>
    <name evidence="7" type="ORF">CCMP2556_LOCUS1388</name>
</gene>
<dbReference type="Gene3D" id="1.10.287.70">
    <property type="match status" value="1"/>
</dbReference>
<feature type="transmembrane region" description="Helical" evidence="5">
    <location>
        <begin position="542"/>
        <end position="562"/>
    </location>
</feature>
<accession>A0ABP0HEV5</accession>
<name>A0ABP0HEV5_9DINO</name>
<keyword evidence="4 5" id="KW-0472">Membrane</keyword>
<comment type="subcellular location">
    <subcellularLocation>
        <location evidence="1">Membrane</location>
        <topology evidence="1">Multi-pass membrane protein</topology>
    </subcellularLocation>
</comment>
<comment type="caution">
    <text evidence="7">The sequence shown here is derived from an EMBL/GenBank/DDBJ whole genome shotgun (WGS) entry which is preliminary data.</text>
</comment>
<dbReference type="PANTHER" id="PTHR10877:SF197">
    <property type="entry name" value="POLYCYSTIC KIDNEY DISEASE PROTEIN 1-LIKE 2"/>
    <property type="match status" value="1"/>
</dbReference>
<feature type="transmembrane region" description="Helical" evidence="5">
    <location>
        <begin position="495"/>
        <end position="516"/>
    </location>
</feature>
<feature type="transmembrane region" description="Helical" evidence="5">
    <location>
        <begin position="94"/>
        <end position="112"/>
    </location>
</feature>
<keyword evidence="3 5" id="KW-1133">Transmembrane helix</keyword>
<evidence type="ECO:0000259" key="6">
    <source>
        <dbReference type="Pfam" id="PF08016"/>
    </source>
</evidence>